<dbReference type="EMBL" id="GECU01025988">
    <property type="protein sequence ID" value="JAS81718.1"/>
    <property type="molecule type" value="Transcribed_RNA"/>
</dbReference>
<feature type="non-terminal residue" evidence="2">
    <location>
        <position position="127"/>
    </location>
</feature>
<protein>
    <submittedName>
        <fullName evidence="2">Uncharacterized protein</fullName>
    </submittedName>
</protein>
<accession>A0A1B6I448</accession>
<name>A0A1B6I448_9HEMI</name>
<keyword evidence="1" id="KW-0040">ANK repeat</keyword>
<reference evidence="2" key="1">
    <citation type="submission" date="2015-11" db="EMBL/GenBank/DDBJ databases">
        <title>De novo transcriptome assembly of four potential Pierce s Disease insect vectors from Arizona vineyards.</title>
        <authorList>
            <person name="Tassone E.E."/>
        </authorList>
    </citation>
    <scope>NUCLEOTIDE SEQUENCE</scope>
</reference>
<feature type="repeat" description="ANK" evidence="1">
    <location>
        <begin position="86"/>
        <end position="114"/>
    </location>
</feature>
<dbReference type="PROSITE" id="PS50088">
    <property type="entry name" value="ANK_REPEAT"/>
    <property type="match status" value="1"/>
</dbReference>
<sequence length="127" mass="14090">IESPLCVAVIASSFITSHLLFAVGNQRVNITVKMSGNKKLKELLTNRPIDFRKIEQYGRSKNVDVQELIELTVTYAHLVQDKEYGHLLTPLHVACSRSKPDIVALLLNEGYSIDHSMGSIESPLCVA</sequence>
<feature type="non-terminal residue" evidence="2">
    <location>
        <position position="1"/>
    </location>
</feature>
<gene>
    <name evidence="2" type="ORF">g.37360</name>
</gene>
<dbReference type="PROSITE" id="PS50297">
    <property type="entry name" value="ANK_REP_REGION"/>
    <property type="match status" value="1"/>
</dbReference>
<evidence type="ECO:0000256" key="1">
    <source>
        <dbReference type="PROSITE-ProRule" id="PRU00023"/>
    </source>
</evidence>
<evidence type="ECO:0000313" key="2">
    <source>
        <dbReference type="EMBL" id="JAS81718.1"/>
    </source>
</evidence>
<proteinExistence type="predicted"/>
<dbReference type="InterPro" id="IPR036770">
    <property type="entry name" value="Ankyrin_rpt-contain_sf"/>
</dbReference>
<dbReference type="Gene3D" id="1.25.40.20">
    <property type="entry name" value="Ankyrin repeat-containing domain"/>
    <property type="match status" value="1"/>
</dbReference>
<dbReference type="SUPFAM" id="SSF48403">
    <property type="entry name" value="Ankyrin repeat"/>
    <property type="match status" value="1"/>
</dbReference>
<dbReference type="InterPro" id="IPR002110">
    <property type="entry name" value="Ankyrin_rpt"/>
</dbReference>
<dbReference type="AlphaFoldDB" id="A0A1B6I448"/>
<organism evidence="2">
    <name type="scientific">Homalodisca liturata</name>
    <dbReference type="NCBI Taxonomy" id="320908"/>
    <lineage>
        <taxon>Eukaryota</taxon>
        <taxon>Metazoa</taxon>
        <taxon>Ecdysozoa</taxon>
        <taxon>Arthropoda</taxon>
        <taxon>Hexapoda</taxon>
        <taxon>Insecta</taxon>
        <taxon>Pterygota</taxon>
        <taxon>Neoptera</taxon>
        <taxon>Paraneoptera</taxon>
        <taxon>Hemiptera</taxon>
        <taxon>Auchenorrhyncha</taxon>
        <taxon>Membracoidea</taxon>
        <taxon>Cicadellidae</taxon>
        <taxon>Cicadellinae</taxon>
        <taxon>Proconiini</taxon>
        <taxon>Homalodisca</taxon>
    </lineage>
</organism>
<dbReference type="Pfam" id="PF00023">
    <property type="entry name" value="Ank"/>
    <property type="match status" value="1"/>
</dbReference>